<evidence type="ECO:0000313" key="2">
    <source>
        <dbReference type="Proteomes" id="UP000004184"/>
    </source>
</evidence>
<protein>
    <submittedName>
        <fullName evidence="1">Predicted protein</fullName>
    </submittedName>
</protein>
<dbReference type="EMBL" id="GG657757">
    <property type="protein sequence ID" value="EFL34202.1"/>
    <property type="molecule type" value="Genomic_DNA"/>
</dbReference>
<dbReference type="AlphaFoldDB" id="D9X8G4"/>
<dbReference type="STRING" id="591159.SSQG_04720"/>
<name>D9X8G4_STRVT</name>
<reference evidence="2" key="1">
    <citation type="submission" date="2009-02" db="EMBL/GenBank/DDBJ databases">
        <title>Annotation of Streptomyces viridochromogenes strain DSM 40736.</title>
        <authorList>
            <consortium name="The Broad Institute Genome Sequencing Platform"/>
            <consortium name="Broad Institute Microbial Sequencing Center"/>
            <person name="Fischbach M."/>
            <person name="Godfrey P."/>
            <person name="Ward D."/>
            <person name="Young S."/>
            <person name="Zeng Q."/>
            <person name="Koehrsen M."/>
            <person name="Alvarado L."/>
            <person name="Berlin A.M."/>
            <person name="Bochicchio J."/>
            <person name="Borenstein D."/>
            <person name="Chapman S.B."/>
            <person name="Chen Z."/>
            <person name="Engels R."/>
            <person name="Freedman E."/>
            <person name="Gellesch M."/>
            <person name="Goldberg J."/>
            <person name="Griggs A."/>
            <person name="Gujja S."/>
            <person name="Heilman E.R."/>
            <person name="Heiman D.I."/>
            <person name="Hepburn T.A."/>
            <person name="Howarth C."/>
            <person name="Jen D."/>
            <person name="Larson L."/>
            <person name="Lewis B."/>
            <person name="Mehta T."/>
            <person name="Park D."/>
            <person name="Pearson M."/>
            <person name="Richards J."/>
            <person name="Roberts A."/>
            <person name="Saif S."/>
            <person name="Shea T.D."/>
            <person name="Shenoy N."/>
            <person name="Sisk P."/>
            <person name="Stolte C."/>
            <person name="Sykes S.N."/>
            <person name="Thomson T."/>
            <person name="Walk T."/>
            <person name="White J."/>
            <person name="Yandava C."/>
            <person name="Straight P."/>
            <person name="Clardy J."/>
            <person name="Hung D."/>
            <person name="Kolter R."/>
            <person name="Mekalanos J."/>
            <person name="Walker S."/>
            <person name="Walsh C.T."/>
            <person name="Wieland-Brown L.C."/>
            <person name="Haas B."/>
            <person name="Nusbaum C."/>
            <person name="Birren B."/>
        </authorList>
    </citation>
    <scope>NUCLEOTIDE SEQUENCE [LARGE SCALE GENOMIC DNA]</scope>
    <source>
        <strain evidence="2">DSM 40736 / JCM 4977 / BCRC 1201 / Tue 494</strain>
    </source>
</reference>
<gene>
    <name evidence="1" type="ORF">SSQG_04720</name>
</gene>
<sequence>MNLPFHAVPALSRPCDLAPGGPGSYVVRQALRTRRPRLARSRRLAGEDVLATPAGCTDQ</sequence>
<keyword evidence="2" id="KW-1185">Reference proteome</keyword>
<evidence type="ECO:0000313" key="1">
    <source>
        <dbReference type="EMBL" id="EFL34202.1"/>
    </source>
</evidence>
<dbReference type="Proteomes" id="UP000004184">
    <property type="component" value="Unassembled WGS sequence"/>
</dbReference>
<dbReference type="HOGENOM" id="CLU_2959088_0_0_11"/>
<proteinExistence type="predicted"/>
<accession>D9X8G4</accession>
<organism evidence="1 2">
    <name type="scientific">Streptomyces viridochromogenes (strain DSM 40736 / JCM 4977 / BCRC 1201 / Tue 494)</name>
    <dbReference type="NCBI Taxonomy" id="591159"/>
    <lineage>
        <taxon>Bacteria</taxon>
        <taxon>Bacillati</taxon>
        <taxon>Actinomycetota</taxon>
        <taxon>Actinomycetes</taxon>
        <taxon>Kitasatosporales</taxon>
        <taxon>Streptomycetaceae</taxon>
        <taxon>Streptomyces</taxon>
    </lineage>
</organism>